<proteinExistence type="predicted"/>
<gene>
    <name evidence="2" type="ORF">HGG76_18940</name>
</gene>
<feature type="compositionally biased region" description="Basic and acidic residues" evidence="1">
    <location>
        <begin position="73"/>
        <end position="85"/>
    </location>
</feature>
<protein>
    <submittedName>
        <fullName evidence="2">Antifreeze protein</fullName>
    </submittedName>
</protein>
<name>A0A7X6JCE9_9HYPH</name>
<accession>A0A7X6JCE9</accession>
<feature type="region of interest" description="Disordered" evidence="1">
    <location>
        <begin position="55"/>
        <end position="85"/>
    </location>
</feature>
<comment type="caution">
    <text evidence="2">The sequence shown here is derived from an EMBL/GenBank/DDBJ whole genome shotgun (WGS) entry which is preliminary data.</text>
</comment>
<evidence type="ECO:0000313" key="2">
    <source>
        <dbReference type="EMBL" id="NKW10557.1"/>
    </source>
</evidence>
<dbReference type="EMBL" id="JAAXZB010000002">
    <property type="protein sequence ID" value="NKW10557.1"/>
    <property type="molecule type" value="Genomic_DNA"/>
</dbReference>
<evidence type="ECO:0000256" key="1">
    <source>
        <dbReference type="SAM" id="MobiDB-lite"/>
    </source>
</evidence>
<sequence length="148" mass="16435">MSHHACCKAGSSKDHGYEKAVLAFAALATVATGFATSSLAADSGLRVQVQYYDDDGYRPPRPYPGPRPGWDGGPDRRPGWGDDYGRREIMGPRRIARSLERRGYDVGDIRLNRDTYFVRATRPNGRRVIVMVDAYSGRIVGERRPGGY</sequence>
<dbReference type="AlphaFoldDB" id="A0A7X6JCE9"/>
<organism evidence="2 3">
    <name type="scientific">Brucella tritici</name>
    <dbReference type="NCBI Taxonomy" id="94626"/>
    <lineage>
        <taxon>Bacteria</taxon>
        <taxon>Pseudomonadati</taxon>
        <taxon>Pseudomonadota</taxon>
        <taxon>Alphaproteobacteria</taxon>
        <taxon>Hyphomicrobiales</taxon>
        <taxon>Brucellaceae</taxon>
        <taxon>Brucella/Ochrobactrum group</taxon>
        <taxon>Brucella</taxon>
    </lineage>
</organism>
<dbReference type="Proteomes" id="UP000558475">
    <property type="component" value="Unassembled WGS sequence"/>
</dbReference>
<evidence type="ECO:0000313" key="3">
    <source>
        <dbReference type="Proteomes" id="UP000558475"/>
    </source>
</evidence>
<reference evidence="2 3" key="1">
    <citation type="submission" date="2020-04" db="EMBL/GenBank/DDBJ databases">
        <title>Whole genome sequencing of clinical and environmental type strains of Ochrobactrum.</title>
        <authorList>
            <person name="Dharne M."/>
        </authorList>
    </citation>
    <scope>NUCLEOTIDE SEQUENCE [LARGE SCALE GENOMIC DNA]</scope>
    <source>
        <strain evidence="2 3">DSM 13340</strain>
    </source>
</reference>